<dbReference type="STRING" id="71139.A0A059CMN1"/>
<organism evidence="1">
    <name type="scientific">Eucalyptus grandis</name>
    <name type="common">Flooded gum</name>
    <dbReference type="NCBI Taxonomy" id="71139"/>
    <lineage>
        <taxon>Eukaryota</taxon>
        <taxon>Viridiplantae</taxon>
        <taxon>Streptophyta</taxon>
        <taxon>Embryophyta</taxon>
        <taxon>Tracheophyta</taxon>
        <taxon>Spermatophyta</taxon>
        <taxon>Magnoliopsida</taxon>
        <taxon>eudicotyledons</taxon>
        <taxon>Gunneridae</taxon>
        <taxon>Pentapetalae</taxon>
        <taxon>rosids</taxon>
        <taxon>malvids</taxon>
        <taxon>Myrtales</taxon>
        <taxon>Myrtaceae</taxon>
        <taxon>Myrtoideae</taxon>
        <taxon>Eucalypteae</taxon>
        <taxon>Eucalyptus</taxon>
    </lineage>
</organism>
<dbReference type="SUPFAM" id="SSF53756">
    <property type="entry name" value="UDP-Glycosyltransferase/glycogen phosphorylase"/>
    <property type="match status" value="1"/>
</dbReference>
<dbReference type="AlphaFoldDB" id="A0A059CMN1"/>
<name>A0A059CMN1_EUCGR</name>
<evidence type="ECO:0000313" key="1">
    <source>
        <dbReference type="EMBL" id="KCW79474.1"/>
    </source>
</evidence>
<accession>A0A059CMN1</accession>
<dbReference type="Gramene" id="KCW79474">
    <property type="protein sequence ID" value="KCW79474"/>
    <property type="gene ID" value="EUGRSUZ_C00859"/>
</dbReference>
<gene>
    <name evidence="1" type="ORF">EUGRSUZ_C00859</name>
</gene>
<protein>
    <submittedName>
        <fullName evidence="1">Uncharacterized protein</fullName>
    </submittedName>
</protein>
<reference evidence="1" key="1">
    <citation type="submission" date="2013-07" db="EMBL/GenBank/DDBJ databases">
        <title>The genome of Eucalyptus grandis.</title>
        <authorList>
            <person name="Schmutz J."/>
            <person name="Hayes R."/>
            <person name="Myburg A."/>
            <person name="Tuskan G."/>
            <person name="Grattapaglia D."/>
            <person name="Rokhsar D.S."/>
        </authorList>
    </citation>
    <scope>NUCLEOTIDE SEQUENCE</scope>
    <source>
        <tissue evidence="1">Leaf extractions</tissue>
    </source>
</reference>
<dbReference type="InParanoid" id="A0A059CMN1"/>
<sequence>MMPYLKKAYNMLKLAVAEFLASSNVDWVIQDFISFCIYNANTLVFAGLPSFLIDGQARAKTAKDLIVVPEWVTYPTKVAYRLHEVINEEDFVDSDTDTSVLERSGRLIQGRDIVAVRVCSEFEAEPLSPLKKLYTSHVVPVGLLPPQIKRCHEGDGRWSELKQ</sequence>
<dbReference type="eggNOG" id="KOG1192">
    <property type="taxonomic scope" value="Eukaryota"/>
</dbReference>
<proteinExistence type="predicted"/>
<dbReference type="EMBL" id="KK198755">
    <property type="protein sequence ID" value="KCW79474.1"/>
    <property type="molecule type" value="Genomic_DNA"/>
</dbReference>